<dbReference type="SUPFAM" id="SSF47384">
    <property type="entry name" value="Homodimeric domain of signal transducing histidine kinase"/>
    <property type="match status" value="1"/>
</dbReference>
<dbReference type="PANTHER" id="PTHR43047:SF72">
    <property type="entry name" value="OSMOSENSING HISTIDINE PROTEIN KINASE SLN1"/>
    <property type="match status" value="1"/>
</dbReference>
<organism evidence="11 12">
    <name type="scientific">Helicostylum pulchrum</name>
    <dbReference type="NCBI Taxonomy" id="562976"/>
    <lineage>
        <taxon>Eukaryota</taxon>
        <taxon>Fungi</taxon>
        <taxon>Fungi incertae sedis</taxon>
        <taxon>Mucoromycota</taxon>
        <taxon>Mucoromycotina</taxon>
        <taxon>Mucoromycetes</taxon>
        <taxon>Mucorales</taxon>
        <taxon>Mucorineae</taxon>
        <taxon>Mucoraceae</taxon>
        <taxon>Helicostylum</taxon>
    </lineage>
</organism>
<keyword evidence="4" id="KW-0808">Transferase</keyword>
<dbReference type="Pfam" id="PF00512">
    <property type="entry name" value="HisKA"/>
    <property type="match status" value="1"/>
</dbReference>
<proteinExistence type="predicted"/>
<feature type="compositionally biased region" description="Polar residues" evidence="7">
    <location>
        <begin position="572"/>
        <end position="585"/>
    </location>
</feature>
<dbReference type="InterPro" id="IPR036890">
    <property type="entry name" value="HATPase_C_sf"/>
</dbReference>
<evidence type="ECO:0000313" key="11">
    <source>
        <dbReference type="EMBL" id="GAA5799482.1"/>
    </source>
</evidence>
<comment type="catalytic activity">
    <reaction evidence="1">
        <text>ATP + protein L-histidine = ADP + protein N-phospho-L-histidine.</text>
        <dbReference type="EC" id="2.7.13.3"/>
    </reaction>
</comment>
<feature type="domain" description="PAS" evidence="10">
    <location>
        <begin position="828"/>
        <end position="899"/>
    </location>
</feature>
<feature type="compositionally biased region" description="Low complexity" evidence="7">
    <location>
        <begin position="322"/>
        <end position="332"/>
    </location>
</feature>
<dbReference type="Pfam" id="PF00072">
    <property type="entry name" value="Response_reg"/>
    <property type="match status" value="1"/>
</dbReference>
<feature type="region of interest" description="Disordered" evidence="7">
    <location>
        <begin position="735"/>
        <end position="794"/>
    </location>
</feature>
<gene>
    <name evidence="11" type="ORF">HPULCUR_004898</name>
</gene>
<dbReference type="PRINTS" id="PR00344">
    <property type="entry name" value="BCTRLSENSOR"/>
</dbReference>
<dbReference type="InterPro" id="IPR003594">
    <property type="entry name" value="HATPase_dom"/>
</dbReference>
<dbReference type="SMART" id="SM00388">
    <property type="entry name" value="HisKA"/>
    <property type="match status" value="1"/>
</dbReference>
<name>A0ABP9XXI8_9FUNG</name>
<dbReference type="Gene3D" id="3.40.50.2300">
    <property type="match status" value="1"/>
</dbReference>
<feature type="compositionally biased region" description="Polar residues" evidence="7">
    <location>
        <begin position="1464"/>
        <end position="1478"/>
    </location>
</feature>
<feature type="region of interest" description="Disordered" evidence="7">
    <location>
        <begin position="658"/>
        <end position="694"/>
    </location>
</feature>
<evidence type="ECO:0000313" key="12">
    <source>
        <dbReference type="Proteomes" id="UP001476247"/>
    </source>
</evidence>
<dbReference type="PANTHER" id="PTHR43047">
    <property type="entry name" value="TWO-COMPONENT HISTIDINE PROTEIN KINASE"/>
    <property type="match status" value="1"/>
</dbReference>
<feature type="compositionally biased region" description="Acidic residues" evidence="7">
    <location>
        <begin position="546"/>
        <end position="571"/>
    </location>
</feature>
<evidence type="ECO:0000259" key="9">
    <source>
        <dbReference type="PROSITE" id="PS50110"/>
    </source>
</evidence>
<evidence type="ECO:0000256" key="4">
    <source>
        <dbReference type="ARBA" id="ARBA00022679"/>
    </source>
</evidence>
<dbReference type="SUPFAM" id="SSF55785">
    <property type="entry name" value="PYP-like sensor domain (PAS domain)"/>
    <property type="match status" value="2"/>
</dbReference>
<dbReference type="EMBL" id="BAABUJ010000013">
    <property type="protein sequence ID" value="GAA5799482.1"/>
    <property type="molecule type" value="Genomic_DNA"/>
</dbReference>
<dbReference type="CDD" id="cd17546">
    <property type="entry name" value="REC_hyHK_CKI1_RcsC-like"/>
    <property type="match status" value="1"/>
</dbReference>
<dbReference type="InterPro" id="IPR036097">
    <property type="entry name" value="HisK_dim/P_sf"/>
</dbReference>
<feature type="compositionally biased region" description="Low complexity" evidence="7">
    <location>
        <begin position="517"/>
        <end position="526"/>
    </location>
</feature>
<feature type="modified residue" description="4-aspartylphosphate" evidence="6">
    <location>
        <position position="1767"/>
    </location>
</feature>
<dbReference type="PROSITE" id="PS50109">
    <property type="entry name" value="HIS_KIN"/>
    <property type="match status" value="1"/>
</dbReference>
<feature type="region of interest" description="Disordered" evidence="7">
    <location>
        <begin position="24"/>
        <end position="44"/>
    </location>
</feature>
<dbReference type="SMART" id="SM00091">
    <property type="entry name" value="PAS"/>
    <property type="match status" value="2"/>
</dbReference>
<feature type="compositionally biased region" description="Low complexity" evidence="7">
    <location>
        <begin position="442"/>
        <end position="457"/>
    </location>
</feature>
<keyword evidence="3 6" id="KW-0597">Phosphoprotein</keyword>
<evidence type="ECO:0000256" key="2">
    <source>
        <dbReference type="ARBA" id="ARBA00012438"/>
    </source>
</evidence>
<dbReference type="EC" id="2.7.13.3" evidence="2"/>
<protein>
    <recommendedName>
        <fullName evidence="2">histidine kinase</fullName>
        <ecNumber evidence="2">2.7.13.3</ecNumber>
    </recommendedName>
</protein>
<feature type="compositionally biased region" description="Polar residues" evidence="7">
    <location>
        <begin position="1298"/>
        <end position="1314"/>
    </location>
</feature>
<dbReference type="InterPro" id="IPR000014">
    <property type="entry name" value="PAS"/>
</dbReference>
<evidence type="ECO:0000259" key="8">
    <source>
        <dbReference type="PROSITE" id="PS50109"/>
    </source>
</evidence>
<dbReference type="CDD" id="cd00082">
    <property type="entry name" value="HisKA"/>
    <property type="match status" value="1"/>
</dbReference>
<dbReference type="Gene3D" id="3.30.565.10">
    <property type="entry name" value="Histidine kinase-like ATPase, C-terminal domain"/>
    <property type="match status" value="1"/>
</dbReference>
<feature type="region of interest" description="Disordered" evidence="7">
    <location>
        <begin position="1298"/>
        <end position="1323"/>
    </location>
</feature>
<dbReference type="InterPro" id="IPR013655">
    <property type="entry name" value="PAS_fold_3"/>
</dbReference>
<dbReference type="Gene3D" id="1.10.287.130">
    <property type="match status" value="1"/>
</dbReference>
<feature type="region of interest" description="Disordered" evidence="7">
    <location>
        <begin position="510"/>
        <end position="600"/>
    </location>
</feature>
<evidence type="ECO:0000256" key="6">
    <source>
        <dbReference type="PROSITE-ProRule" id="PRU00169"/>
    </source>
</evidence>
<dbReference type="InterPro" id="IPR001789">
    <property type="entry name" value="Sig_transdc_resp-reg_receiver"/>
</dbReference>
<sequence length="1841" mass="206016">MTSDTSSSATSQYHAQLYSGQKQLQKRHQQQLEQQTLTPNTITNKPTQLNYKPLSFDAPNLYQTSLQLTTEIDIHAWWVSLVKIFSESSFHATRITLSIPQDSNDPFNGPWGLKAVYNKTGSISQDSDMISIDSSATEDYKEEYEKEDEINSDYFLHDHSVHETFPRHVPWCFDRIQPFESEPEPLINNPSVNRILKRCSPVVLSREYRRKSSTKRSFGSEDLGLEIFKRALIDQTNEKARKSNWTLPIITTPCLSKDEAGEILVDGSSLMLIEEEEEKNRNSSKHNNDSILVNNTPGGSNASVTTATPGSSFLQDYDEYEQQQPSPWSQSPAPSPAVMDPEINPFFQSPPDIDDEAFNPVSPETYDSTSVPFPPPISNVHSIVHVPLFNPSSSIEHSPTTQKSQQQQQQQQPQQQQNQYQHQHQQQHHHHLFSTHTNSPLTNQSSSNNKPQQQPTQNYPIPIAILSFLAPIVPYPPVLLSSIASLSPFIAASFINAIENAHIKKQGQFYNNRRKPNNQNSNNNENNRPKNFKRRSSKLKKKHDSDQEEEKVMDSGNEEDERLSANDEEENYLNQLHDSTNTTPKAVSEKRPDHLGSMSNFTRSSLETVTESLIHPQQQRYSNTDLSSLSSFDSSFSSPADLLHAATVNQTDDITLLSNNVRKRSSQTSSVSSSSSKEQRKLSQSRPSYQSLSPSSVAVMEGWGAVSPTTGLPISASIPPHTMCSDRKCVKHANVGTDTEQETEDECETNEDTNEPIEPVPPCHLKRPVFRSKRKNVRKSRYKRSSSGGSTKFPTRKVYDDDGFHYHRQPKQHNQHRTGVDRFLVAPKSSLLRLIIDGIPIHVFTCSTATGQLTWVNNRTLQYTGKSLKDHLGPKWLSHMHPDDREKCKSAWDDAYKHGNGFAGDTDVHDQHVAKESNLRQVETESNERKYRLLAEAIPQIVFTFSPGAGLTYTNGKWSSYSGKSFNQTRGLGFMSCVHPEDRSKLQLPDFPPFLDKAGISWQSEVRLLSVEDEYKWFLVKCVSVDELDTGEVRWFGTCTDINDHKLLEKKLKEAHDAAQKSTESKTRFLSNMSHEIRTPLIGITGMLNFLLDTELTAEQMDYVHTIQQSAESLLVVINDILDLSKVEAGMMKLAWEPFSLVAMIEDANELLSTLAIQKDLELSFWVDDDVPDVVVGDRVRLRQVLLNLIGNAIKFTAEGEVFTKCTVQQRDPDESELTLLFEVVDTGSGFDAMEEAVMFKPFSQVDSSSTRKHGGSGLGLVISRQLIELHGGTMKCKSEKGVGSTFYFTVKFSIPTSTTKPLPQTPQNDSNNDPFFRSNGYGNNNTAQAIIENQMDASPLPFVNTNNQQRFIPATAMGTEKQSTPNDSSPAELLQDVLMTKAASMQLKPPPVRKVNSSMAVVAAATSAATTLGNEAILTTLLTPQQQQQQRQQHQQQQQQQLQQQQKQMTTLNPSVLIEKTLGDNTNIMSRSSSTKSTEPRIPTIGTGPGLSGFSHGSVILPPRTPTRTSPLRALIVSQWTHSRESMEKHVKSILGSLVGSNTGGECSKIISSDTSTLAPTHYQIDTLTNQIEATECLTDPCTPPYDYIMINLPSEQQILSLTRAICGSMQQQKASVLVVTTPMQRSLITESAKGREDQVIPNTCGFVFKPLKRTKLRWYFGVRQQQDIKVNSNGSIAQGTSAVSTPDTPYRRAATQKEVFKRMKADVGGKGFKVLLVEDNLVNQKVLTRYLSRVGLDVDVAAHGGECLDMFLNKPKDYYCLILCDLFMPVKDGYETTREIREWEKENLGPTERPKPIVALSANVMSDVANKCLECGFSTYISKPVNFSILSDVIRGYLL</sequence>
<dbReference type="InterPro" id="IPR005467">
    <property type="entry name" value="His_kinase_dom"/>
</dbReference>
<dbReference type="PROSITE" id="PS50110">
    <property type="entry name" value="RESPONSE_REGULATORY"/>
    <property type="match status" value="1"/>
</dbReference>
<feature type="compositionally biased region" description="Polar residues" evidence="7">
    <location>
        <begin position="390"/>
        <end position="404"/>
    </location>
</feature>
<dbReference type="InterPro" id="IPR004358">
    <property type="entry name" value="Sig_transdc_His_kin-like_C"/>
</dbReference>
<feature type="domain" description="Histidine kinase" evidence="8">
    <location>
        <begin position="1072"/>
        <end position="1295"/>
    </location>
</feature>
<dbReference type="CDD" id="cd16922">
    <property type="entry name" value="HATPase_EvgS-ArcB-TorS-like"/>
    <property type="match status" value="1"/>
</dbReference>
<keyword evidence="12" id="KW-1185">Reference proteome</keyword>
<reference evidence="11 12" key="1">
    <citation type="submission" date="2024-04" db="EMBL/GenBank/DDBJ databases">
        <title>genome sequences of Mucor flavus KT1a and Helicostylum pulchrum KT1b strains isolation_sourced from the surface of a dry-aged beef.</title>
        <authorList>
            <person name="Toyotome T."/>
            <person name="Hosono M."/>
            <person name="Torimaru M."/>
            <person name="Fukuda K."/>
            <person name="Mikami N."/>
        </authorList>
    </citation>
    <scope>NUCLEOTIDE SEQUENCE [LARGE SCALE GENOMIC DNA]</scope>
    <source>
        <strain evidence="11 12">KT1b</strain>
    </source>
</reference>
<feature type="compositionally biased region" description="Polar residues" evidence="7">
    <location>
        <begin position="289"/>
        <end position="314"/>
    </location>
</feature>
<feature type="compositionally biased region" description="Basic residues" evidence="7">
    <location>
        <begin position="530"/>
        <end position="542"/>
    </location>
</feature>
<feature type="region of interest" description="Disordered" evidence="7">
    <location>
        <begin position="390"/>
        <end position="457"/>
    </location>
</feature>
<feature type="region of interest" description="Disordered" evidence="7">
    <location>
        <begin position="275"/>
        <end position="373"/>
    </location>
</feature>
<feature type="compositionally biased region" description="Acidic residues" evidence="7">
    <location>
        <begin position="739"/>
        <end position="755"/>
    </location>
</feature>
<comment type="caution">
    <text evidence="11">The sequence shown here is derived from an EMBL/GenBank/DDBJ whole genome shotgun (WGS) entry which is preliminary data.</text>
</comment>
<evidence type="ECO:0000256" key="3">
    <source>
        <dbReference type="ARBA" id="ARBA00022553"/>
    </source>
</evidence>
<evidence type="ECO:0000256" key="1">
    <source>
        <dbReference type="ARBA" id="ARBA00000085"/>
    </source>
</evidence>
<feature type="domain" description="Response regulatory" evidence="9">
    <location>
        <begin position="1715"/>
        <end position="1840"/>
    </location>
</feature>
<evidence type="ECO:0000259" key="10">
    <source>
        <dbReference type="PROSITE" id="PS50112"/>
    </source>
</evidence>
<feature type="domain" description="PAS" evidence="10">
    <location>
        <begin position="927"/>
        <end position="987"/>
    </location>
</feature>
<dbReference type="CDD" id="cd00130">
    <property type="entry name" value="PAS"/>
    <property type="match status" value="1"/>
</dbReference>
<dbReference type="InterPro" id="IPR011006">
    <property type="entry name" value="CheY-like_superfamily"/>
</dbReference>
<dbReference type="Proteomes" id="UP001476247">
    <property type="component" value="Unassembled WGS sequence"/>
</dbReference>
<dbReference type="PROSITE" id="PS50112">
    <property type="entry name" value="PAS"/>
    <property type="match status" value="2"/>
</dbReference>
<feature type="compositionally biased region" description="Low complexity" evidence="7">
    <location>
        <begin position="666"/>
        <end position="694"/>
    </location>
</feature>
<dbReference type="SMART" id="SM00387">
    <property type="entry name" value="HATPase_c"/>
    <property type="match status" value="1"/>
</dbReference>
<feature type="compositionally biased region" description="Low complexity" evidence="7">
    <location>
        <begin position="405"/>
        <end position="424"/>
    </location>
</feature>
<dbReference type="InterPro" id="IPR035965">
    <property type="entry name" value="PAS-like_dom_sf"/>
</dbReference>
<keyword evidence="5" id="KW-0418">Kinase</keyword>
<dbReference type="Pfam" id="PF08447">
    <property type="entry name" value="PAS_3"/>
    <property type="match status" value="1"/>
</dbReference>
<dbReference type="Gene3D" id="3.30.450.20">
    <property type="entry name" value="PAS domain"/>
    <property type="match status" value="2"/>
</dbReference>
<dbReference type="Pfam" id="PF02518">
    <property type="entry name" value="HATPase_c"/>
    <property type="match status" value="1"/>
</dbReference>
<accession>A0ABP9XXI8</accession>
<dbReference type="SUPFAM" id="SSF55874">
    <property type="entry name" value="ATPase domain of HSP90 chaperone/DNA topoisomerase II/histidine kinase"/>
    <property type="match status" value="1"/>
</dbReference>
<dbReference type="SMART" id="SM00448">
    <property type="entry name" value="REC"/>
    <property type="match status" value="1"/>
</dbReference>
<dbReference type="SUPFAM" id="SSF52172">
    <property type="entry name" value="CheY-like"/>
    <property type="match status" value="1"/>
</dbReference>
<feature type="compositionally biased region" description="Basic residues" evidence="7">
    <location>
        <begin position="764"/>
        <end position="784"/>
    </location>
</feature>
<dbReference type="InterPro" id="IPR003661">
    <property type="entry name" value="HisK_dim/P_dom"/>
</dbReference>
<evidence type="ECO:0000256" key="5">
    <source>
        <dbReference type="ARBA" id="ARBA00022777"/>
    </source>
</evidence>
<feature type="region of interest" description="Disordered" evidence="7">
    <location>
        <begin position="1461"/>
        <end position="1496"/>
    </location>
</feature>
<evidence type="ECO:0000256" key="7">
    <source>
        <dbReference type="SAM" id="MobiDB-lite"/>
    </source>
</evidence>